<dbReference type="STRING" id="91928.A0A0D1YJM4"/>
<dbReference type="RefSeq" id="XP_016235397.1">
    <property type="nucleotide sequence ID" value="XM_016379570.1"/>
</dbReference>
<evidence type="ECO:0000313" key="7">
    <source>
        <dbReference type="EMBL" id="KIW15181.1"/>
    </source>
</evidence>
<dbReference type="GeneID" id="27332309"/>
<evidence type="ECO:0000256" key="2">
    <source>
        <dbReference type="ARBA" id="ARBA00022801"/>
    </source>
</evidence>
<dbReference type="InterPro" id="IPR011545">
    <property type="entry name" value="DEAD/DEAH_box_helicase_dom"/>
</dbReference>
<evidence type="ECO:0000256" key="1">
    <source>
        <dbReference type="ARBA" id="ARBA00022741"/>
    </source>
</evidence>
<dbReference type="AlphaFoldDB" id="A0A0D1YJM4"/>
<sequence length="509" mass="56013">MGSSWQRSTVTHGNRTTLDLVREQTYAFRALAGIKRRSDGVEVESHIQERLQGQVSNQLRTRTPSLQPRSNEPRQPLPRLQASRIVPVVDGEDRQSVTTSRPVPSLPRFSSTPGPSQNPLLSLRHPRYALPSKLVDNLESLGVRSIYPWQSSCLLGRGLLEGEQNLVYTAPTGGGKSLVADVLLLRRIIENPGKKAIVVLPYVALVQEKLKWLKALVDGVCRDVDMSESQPSTTWRSSNTSIRVAGFFGGSKSSVEWPECDVAVCTIEKANSLVNAAIEEGKHVDLSAIVLDELHMLNEEHRGYILELLASKLVSLESGVQIIGMSATLSNPQLIAEWLKAKFYVAKYRPIPIEEHLVYENEIYPTANAKDFFRTVSQLTTEEMYSTPHPKACRTILKSEYKDLSNPLTNAVVALAVETALDGHAALIFCNSRLGAEKTACLVSDAMPVDCVDVTTLNKRQDLIASLQALPGGFEASLIRTISRGVGFHHAGLTTEERELVAEAYDKGV</sequence>
<keyword evidence="4" id="KW-0067">ATP-binding</keyword>
<organism evidence="7 8">
    <name type="scientific">Exophiala spinifera</name>
    <dbReference type="NCBI Taxonomy" id="91928"/>
    <lineage>
        <taxon>Eukaryota</taxon>
        <taxon>Fungi</taxon>
        <taxon>Dikarya</taxon>
        <taxon>Ascomycota</taxon>
        <taxon>Pezizomycotina</taxon>
        <taxon>Eurotiomycetes</taxon>
        <taxon>Chaetothyriomycetidae</taxon>
        <taxon>Chaetothyriales</taxon>
        <taxon>Herpotrichiellaceae</taxon>
        <taxon>Exophiala</taxon>
    </lineage>
</organism>
<dbReference type="PANTHER" id="PTHR47961:SF6">
    <property type="entry name" value="DNA-DIRECTED DNA POLYMERASE"/>
    <property type="match status" value="1"/>
</dbReference>
<dbReference type="SMART" id="SM00487">
    <property type="entry name" value="DEXDc"/>
    <property type="match status" value="1"/>
</dbReference>
<keyword evidence="3" id="KW-0347">Helicase</keyword>
<feature type="compositionally biased region" description="Polar residues" evidence="5">
    <location>
        <begin position="52"/>
        <end position="70"/>
    </location>
</feature>
<feature type="domain" description="Helicase ATP-binding" evidence="6">
    <location>
        <begin position="157"/>
        <end position="347"/>
    </location>
</feature>
<dbReference type="HOGENOM" id="CLU_041165_0_0_1"/>
<keyword evidence="1" id="KW-0547">Nucleotide-binding</keyword>
<feature type="compositionally biased region" description="Polar residues" evidence="5">
    <location>
        <begin position="96"/>
        <end position="120"/>
    </location>
</feature>
<dbReference type="CDD" id="cd18026">
    <property type="entry name" value="DEXHc_POLQ-like"/>
    <property type="match status" value="1"/>
</dbReference>
<dbReference type="PROSITE" id="PS51192">
    <property type="entry name" value="HELICASE_ATP_BIND_1"/>
    <property type="match status" value="1"/>
</dbReference>
<dbReference type="EMBL" id="KN847495">
    <property type="protein sequence ID" value="KIW15181.1"/>
    <property type="molecule type" value="Genomic_DNA"/>
</dbReference>
<keyword evidence="2" id="KW-0378">Hydrolase</keyword>
<dbReference type="GO" id="GO:0005524">
    <property type="term" value="F:ATP binding"/>
    <property type="evidence" value="ECO:0007669"/>
    <property type="project" value="UniProtKB-KW"/>
</dbReference>
<dbReference type="Pfam" id="PF00270">
    <property type="entry name" value="DEAD"/>
    <property type="match status" value="1"/>
</dbReference>
<dbReference type="OrthoDB" id="2320933at2759"/>
<dbReference type="InterPro" id="IPR014001">
    <property type="entry name" value="Helicase_ATP-bd"/>
</dbReference>
<dbReference type="GO" id="GO:0004386">
    <property type="term" value="F:helicase activity"/>
    <property type="evidence" value="ECO:0007669"/>
    <property type="project" value="UniProtKB-KW"/>
</dbReference>
<dbReference type="PANTHER" id="PTHR47961">
    <property type="entry name" value="DNA POLYMERASE THETA, PUTATIVE (AFU_ORTHOLOGUE AFUA_1G05260)-RELATED"/>
    <property type="match status" value="1"/>
</dbReference>
<evidence type="ECO:0000256" key="5">
    <source>
        <dbReference type="SAM" id="MobiDB-lite"/>
    </source>
</evidence>
<gene>
    <name evidence="7" type="ORF">PV08_05226</name>
</gene>
<dbReference type="Proteomes" id="UP000053328">
    <property type="component" value="Unassembled WGS sequence"/>
</dbReference>
<evidence type="ECO:0000313" key="8">
    <source>
        <dbReference type="Proteomes" id="UP000053328"/>
    </source>
</evidence>
<dbReference type="InterPro" id="IPR050474">
    <property type="entry name" value="Hel308_SKI2-like"/>
</dbReference>
<evidence type="ECO:0000259" key="6">
    <source>
        <dbReference type="PROSITE" id="PS51192"/>
    </source>
</evidence>
<dbReference type="SUPFAM" id="SSF52540">
    <property type="entry name" value="P-loop containing nucleoside triphosphate hydrolases"/>
    <property type="match status" value="2"/>
</dbReference>
<protein>
    <recommendedName>
        <fullName evidence="6">Helicase ATP-binding domain-containing protein</fullName>
    </recommendedName>
</protein>
<dbReference type="GO" id="GO:0016787">
    <property type="term" value="F:hydrolase activity"/>
    <property type="evidence" value="ECO:0007669"/>
    <property type="project" value="UniProtKB-KW"/>
</dbReference>
<evidence type="ECO:0000256" key="3">
    <source>
        <dbReference type="ARBA" id="ARBA00022806"/>
    </source>
</evidence>
<name>A0A0D1YJM4_9EURO</name>
<proteinExistence type="predicted"/>
<dbReference type="VEuPathDB" id="FungiDB:PV08_05226"/>
<accession>A0A0D1YJM4</accession>
<keyword evidence="8" id="KW-1185">Reference proteome</keyword>
<evidence type="ECO:0000256" key="4">
    <source>
        <dbReference type="ARBA" id="ARBA00022840"/>
    </source>
</evidence>
<dbReference type="InterPro" id="IPR027417">
    <property type="entry name" value="P-loop_NTPase"/>
</dbReference>
<dbReference type="GO" id="GO:0003676">
    <property type="term" value="F:nucleic acid binding"/>
    <property type="evidence" value="ECO:0007669"/>
    <property type="project" value="InterPro"/>
</dbReference>
<feature type="region of interest" description="Disordered" evidence="5">
    <location>
        <begin position="52"/>
        <end position="122"/>
    </location>
</feature>
<reference evidence="7 8" key="1">
    <citation type="submission" date="2015-01" db="EMBL/GenBank/DDBJ databases">
        <title>The Genome Sequence of Exophiala spinifera CBS89968.</title>
        <authorList>
            <consortium name="The Broad Institute Genomics Platform"/>
            <person name="Cuomo C."/>
            <person name="de Hoog S."/>
            <person name="Gorbushina A."/>
            <person name="Stielow B."/>
            <person name="Teixiera M."/>
            <person name="Abouelleil A."/>
            <person name="Chapman S.B."/>
            <person name="Priest M."/>
            <person name="Young S.K."/>
            <person name="Wortman J."/>
            <person name="Nusbaum C."/>
            <person name="Birren B."/>
        </authorList>
    </citation>
    <scope>NUCLEOTIDE SEQUENCE [LARGE SCALE GENOMIC DNA]</scope>
    <source>
        <strain evidence="7 8">CBS 89968</strain>
    </source>
</reference>
<dbReference type="Gene3D" id="3.40.50.300">
    <property type="entry name" value="P-loop containing nucleotide triphosphate hydrolases"/>
    <property type="match status" value="2"/>
</dbReference>